<dbReference type="InterPro" id="IPR008927">
    <property type="entry name" value="6-PGluconate_DH-like_C_sf"/>
</dbReference>
<dbReference type="InterPro" id="IPR046826">
    <property type="entry name" value="PDH_N"/>
</dbReference>
<dbReference type="Gene3D" id="3.40.50.720">
    <property type="entry name" value="NAD(P)-binding Rossmann-like Domain"/>
    <property type="match status" value="1"/>
</dbReference>
<dbReference type="SUPFAM" id="SSF51735">
    <property type="entry name" value="NAD(P)-binding Rossmann-fold domains"/>
    <property type="match status" value="1"/>
</dbReference>
<comment type="caution">
    <text evidence="3">The sequence shown here is derived from an EMBL/GenBank/DDBJ whole genome shotgun (WGS) entry which is preliminary data.</text>
</comment>
<dbReference type="PROSITE" id="PS51176">
    <property type="entry name" value="PDH_ADH"/>
    <property type="match status" value="1"/>
</dbReference>
<dbReference type="Pfam" id="PF20463">
    <property type="entry name" value="PDH_C"/>
    <property type="match status" value="1"/>
</dbReference>
<dbReference type="InterPro" id="IPR036291">
    <property type="entry name" value="NAD(P)-bd_dom_sf"/>
</dbReference>
<name>A0A8J6N4T5_9BACT</name>
<evidence type="ECO:0000259" key="2">
    <source>
        <dbReference type="PROSITE" id="PS51176"/>
    </source>
</evidence>
<dbReference type="GO" id="GO:0006571">
    <property type="term" value="P:tyrosine biosynthetic process"/>
    <property type="evidence" value="ECO:0007669"/>
    <property type="project" value="InterPro"/>
</dbReference>
<gene>
    <name evidence="3" type="ORF">H8E80_05450</name>
</gene>
<dbReference type="InterPro" id="IPR050812">
    <property type="entry name" value="Preph/Arog_dehydrog"/>
</dbReference>
<proteinExistence type="predicted"/>
<dbReference type="Pfam" id="PF02153">
    <property type="entry name" value="PDH_N"/>
    <property type="match status" value="1"/>
</dbReference>
<dbReference type="InterPro" id="IPR046825">
    <property type="entry name" value="PDH_C"/>
</dbReference>
<dbReference type="EMBL" id="JACNLL010000054">
    <property type="protein sequence ID" value="MBC8199475.1"/>
    <property type="molecule type" value="Genomic_DNA"/>
</dbReference>
<dbReference type="Proteomes" id="UP000603545">
    <property type="component" value="Unassembled WGS sequence"/>
</dbReference>
<keyword evidence="1" id="KW-0560">Oxidoreductase</keyword>
<dbReference type="GO" id="GO:0004665">
    <property type="term" value="F:prephenate dehydrogenase (NADP+) activity"/>
    <property type="evidence" value="ECO:0007669"/>
    <property type="project" value="InterPro"/>
</dbReference>
<dbReference type="InterPro" id="IPR003099">
    <property type="entry name" value="Prephen_DH"/>
</dbReference>
<protein>
    <submittedName>
        <fullName evidence="3">Prephenate dehydrogenase/arogenate dehydrogenase family protein</fullName>
    </submittedName>
</protein>
<dbReference type="AlphaFoldDB" id="A0A8J6N4T5"/>
<dbReference type="GO" id="GO:0070403">
    <property type="term" value="F:NAD+ binding"/>
    <property type="evidence" value="ECO:0007669"/>
    <property type="project" value="InterPro"/>
</dbReference>
<accession>A0A8J6N4T5</accession>
<sequence>MSNITIGIIGGTGNMGRWFKDFFSRAGHTVLVTGRKTPVSPLDTAKKSDVVILSVPLDVAIRLSEEIGPILSQDQLLMDLCSLKETILKSMLRFTQAQVVGTHPLFGPFTDSIKGQNVIVCPGRGTGWLKWLEDELQAKGAVVTRMDPVTHDRNMAVVQGLTHLLTVCMARTLQKMKMFPDELMSCSTPVFRLKINLIGRLFSQDPSLYATLIGENRHVEDVLATFVSAMDEAKESLLSGQEGGAVAFLDDIHGFLGEFCQDGLKESNKIL</sequence>
<feature type="domain" description="Prephenate/arogenate dehydrogenase" evidence="2">
    <location>
        <begin position="4"/>
        <end position="267"/>
    </location>
</feature>
<evidence type="ECO:0000256" key="1">
    <source>
        <dbReference type="ARBA" id="ARBA00023002"/>
    </source>
</evidence>
<reference evidence="3 4" key="1">
    <citation type="submission" date="2020-08" db="EMBL/GenBank/DDBJ databases">
        <title>Bridging the membrane lipid divide: bacteria of the FCB group superphylum have the potential to synthesize archaeal ether lipids.</title>
        <authorList>
            <person name="Villanueva L."/>
            <person name="Von Meijenfeldt F.A.B."/>
            <person name="Westbye A.B."/>
            <person name="Yadav S."/>
            <person name="Hopmans E.C."/>
            <person name="Dutilh B.E."/>
            <person name="Sinninghe Damste J.S."/>
        </authorList>
    </citation>
    <scope>NUCLEOTIDE SEQUENCE [LARGE SCALE GENOMIC DNA]</scope>
    <source>
        <strain evidence="3">NIOZ-UU82</strain>
    </source>
</reference>
<organism evidence="3 4">
    <name type="scientific">Candidatus Desulfaltia bathyphila</name>
    <dbReference type="NCBI Taxonomy" id="2841697"/>
    <lineage>
        <taxon>Bacteria</taxon>
        <taxon>Pseudomonadati</taxon>
        <taxon>Thermodesulfobacteriota</taxon>
        <taxon>Desulfobacteria</taxon>
        <taxon>Desulfobacterales</taxon>
        <taxon>Desulfobacterales incertae sedis</taxon>
        <taxon>Candidatus Desulfaltia</taxon>
    </lineage>
</organism>
<evidence type="ECO:0000313" key="4">
    <source>
        <dbReference type="Proteomes" id="UP000603545"/>
    </source>
</evidence>
<dbReference type="GO" id="GO:0008977">
    <property type="term" value="F:prephenate dehydrogenase (NAD+) activity"/>
    <property type="evidence" value="ECO:0007669"/>
    <property type="project" value="InterPro"/>
</dbReference>
<dbReference type="SUPFAM" id="SSF48179">
    <property type="entry name" value="6-phosphogluconate dehydrogenase C-terminal domain-like"/>
    <property type="match status" value="1"/>
</dbReference>
<dbReference type="PANTHER" id="PTHR21363">
    <property type="entry name" value="PREPHENATE DEHYDROGENASE"/>
    <property type="match status" value="1"/>
</dbReference>
<dbReference type="PANTHER" id="PTHR21363:SF0">
    <property type="entry name" value="PREPHENATE DEHYDROGENASE [NADP(+)]"/>
    <property type="match status" value="1"/>
</dbReference>
<dbReference type="Gene3D" id="1.10.3660.10">
    <property type="entry name" value="6-phosphogluconate dehydrogenase C-terminal like domain"/>
    <property type="match status" value="1"/>
</dbReference>
<evidence type="ECO:0000313" key="3">
    <source>
        <dbReference type="EMBL" id="MBC8199475.1"/>
    </source>
</evidence>